<evidence type="ECO:0000313" key="4">
    <source>
        <dbReference type="Proteomes" id="UP000766486"/>
    </source>
</evidence>
<keyword evidence="2" id="KW-0732">Signal</keyword>
<evidence type="ECO:0000256" key="1">
    <source>
        <dbReference type="SAM" id="MobiDB-lite"/>
    </source>
</evidence>
<protein>
    <submittedName>
        <fullName evidence="3">Uncharacterized protein</fullName>
    </submittedName>
</protein>
<sequence length="143" mass="15283">MKLTSFATPILAGAMGLVQALPATYDQQPSELMNLCCRGLGMNDDPCAYNTKAGECPCSDVKCPEPTLTTWHVEGLRSELTPAEDQIPCCCCDISIPAISCRLRPEKDGCMCAMVMCPPESPTIWSGSTTSRTATPTPTPTPH</sequence>
<keyword evidence="4" id="KW-1185">Reference proteome</keyword>
<feature type="region of interest" description="Disordered" evidence="1">
    <location>
        <begin position="124"/>
        <end position="143"/>
    </location>
</feature>
<gene>
    <name evidence="3" type="ORF">CLO192961_LOCUS493804</name>
</gene>
<evidence type="ECO:0000256" key="2">
    <source>
        <dbReference type="SAM" id="SignalP"/>
    </source>
</evidence>
<dbReference type="EMBL" id="CABFNS010001100">
    <property type="protein sequence ID" value="VUC38093.1"/>
    <property type="molecule type" value="Genomic_DNA"/>
</dbReference>
<evidence type="ECO:0000313" key="3">
    <source>
        <dbReference type="EMBL" id="VUC38093.1"/>
    </source>
</evidence>
<feature type="chain" id="PRO_5045150697" evidence="2">
    <location>
        <begin position="21"/>
        <end position="143"/>
    </location>
</feature>
<name>A0ABY6V2U0_BIOOC</name>
<feature type="signal peptide" evidence="2">
    <location>
        <begin position="1"/>
        <end position="20"/>
    </location>
</feature>
<dbReference type="Proteomes" id="UP000766486">
    <property type="component" value="Unassembled WGS sequence"/>
</dbReference>
<accession>A0ABY6V2U0</accession>
<proteinExistence type="predicted"/>
<reference evidence="3 4" key="1">
    <citation type="submission" date="2019-06" db="EMBL/GenBank/DDBJ databases">
        <authorList>
            <person name="Broberg M."/>
        </authorList>
    </citation>
    <scope>NUCLEOTIDE SEQUENCE [LARGE SCALE GENOMIC DNA]</scope>
</reference>
<organism evidence="3 4">
    <name type="scientific">Bionectria ochroleuca</name>
    <name type="common">Gliocladium roseum</name>
    <dbReference type="NCBI Taxonomy" id="29856"/>
    <lineage>
        <taxon>Eukaryota</taxon>
        <taxon>Fungi</taxon>
        <taxon>Dikarya</taxon>
        <taxon>Ascomycota</taxon>
        <taxon>Pezizomycotina</taxon>
        <taxon>Sordariomycetes</taxon>
        <taxon>Hypocreomycetidae</taxon>
        <taxon>Hypocreales</taxon>
        <taxon>Bionectriaceae</taxon>
        <taxon>Clonostachys</taxon>
    </lineage>
</organism>
<comment type="caution">
    <text evidence="3">The sequence shown here is derived from an EMBL/GenBank/DDBJ whole genome shotgun (WGS) entry which is preliminary data.</text>
</comment>